<gene>
    <name evidence="1" type="ORF">ACFOZY_00350</name>
</gene>
<evidence type="ECO:0000313" key="2">
    <source>
        <dbReference type="Proteomes" id="UP001595817"/>
    </source>
</evidence>
<sequence length="128" mass="14964">MLLFIFSLVMSACSEQSQVNPHVEIDGYEESEINEDIPVPADAEVSEVEFSNPNIKEGKKYTLENIGGEQGLYPPLNYFDEMKNWGWEELKDERKGHVHFFRKEDQIISIEISEDYVNLYEMEEGFEF</sequence>
<reference evidence="2" key="1">
    <citation type="journal article" date="2019" name="Int. J. Syst. Evol. Microbiol.">
        <title>The Global Catalogue of Microorganisms (GCM) 10K type strain sequencing project: providing services to taxonomists for standard genome sequencing and annotation.</title>
        <authorList>
            <consortium name="The Broad Institute Genomics Platform"/>
            <consortium name="The Broad Institute Genome Sequencing Center for Infectious Disease"/>
            <person name="Wu L."/>
            <person name="Ma J."/>
        </authorList>
    </citation>
    <scope>NUCLEOTIDE SEQUENCE [LARGE SCALE GENOMIC DNA]</scope>
    <source>
        <strain evidence="2">CCUG 59778</strain>
    </source>
</reference>
<protein>
    <recommendedName>
        <fullName evidence="3">Lipoprotein</fullName>
    </recommendedName>
</protein>
<accession>A0ABV8X192</accession>
<dbReference type="Proteomes" id="UP001595817">
    <property type="component" value="Unassembled WGS sequence"/>
</dbReference>
<evidence type="ECO:0008006" key="3">
    <source>
        <dbReference type="Google" id="ProtNLM"/>
    </source>
</evidence>
<organism evidence="1 2">
    <name type="scientific">Chungangia koreensis</name>
    <dbReference type="NCBI Taxonomy" id="752657"/>
    <lineage>
        <taxon>Bacteria</taxon>
        <taxon>Bacillati</taxon>
        <taxon>Bacillota</taxon>
        <taxon>Bacilli</taxon>
        <taxon>Lactobacillales</taxon>
        <taxon>Chungangia</taxon>
    </lineage>
</organism>
<proteinExistence type="predicted"/>
<evidence type="ECO:0000313" key="1">
    <source>
        <dbReference type="EMBL" id="MFC4408874.1"/>
    </source>
</evidence>
<dbReference type="EMBL" id="JBHSEC010000001">
    <property type="protein sequence ID" value="MFC4408874.1"/>
    <property type="molecule type" value="Genomic_DNA"/>
</dbReference>
<keyword evidence="2" id="KW-1185">Reference proteome</keyword>
<comment type="caution">
    <text evidence="1">The sequence shown here is derived from an EMBL/GenBank/DDBJ whole genome shotgun (WGS) entry which is preliminary data.</text>
</comment>
<name>A0ABV8X192_9LACT</name>
<dbReference type="RefSeq" id="WP_378151032.1">
    <property type="nucleotide sequence ID" value="NZ_JBHSEC010000001.1"/>
</dbReference>